<feature type="transmembrane region" description="Helical" evidence="2">
    <location>
        <begin position="81"/>
        <end position="101"/>
    </location>
</feature>
<feature type="region of interest" description="Disordered" evidence="1">
    <location>
        <begin position="208"/>
        <end position="277"/>
    </location>
</feature>
<evidence type="ECO:0000256" key="2">
    <source>
        <dbReference type="SAM" id="Phobius"/>
    </source>
</evidence>
<keyword evidence="2" id="KW-0472">Membrane</keyword>
<evidence type="ECO:0000256" key="1">
    <source>
        <dbReference type="SAM" id="MobiDB-lite"/>
    </source>
</evidence>
<keyword evidence="2" id="KW-0812">Transmembrane</keyword>
<sequence>MLDLISHAFYTIWMFLCEHNHQVLLVRERLHFTVDNVYPHLLSLWERIQVIVDNHYNHLVLHLAIFRKVPLYIEHTLGEPFIYYNGILAIIFGTVVLLVLFSRALVGVAKNIGIAMFKFKSADSQLLKQVETSERAAIVLQSAWRRKQAQTSFLHSLVYITMVQSVVRRYLSKGKVQEVVKSRQIRARFDRDFKPVYGKHWRGIASNKEEYNDTNSSPVETRQYAESDAPAPEPKLTKKERREAARRNAQQFGIRHKARLDAARQENSKEEEKDDCFSDLSEEEDFLALMKDLRATETIRMSTLFRGIADIIADRSLE</sequence>
<evidence type="ECO:0000313" key="4">
    <source>
        <dbReference type="Proteomes" id="UP000095751"/>
    </source>
</evidence>
<proteinExistence type="predicted"/>
<feature type="compositionally biased region" description="Basic and acidic residues" evidence="1">
    <location>
        <begin position="259"/>
        <end position="271"/>
    </location>
</feature>
<dbReference type="InParanoid" id="A0A1E7FMG8"/>
<keyword evidence="4" id="KW-1185">Reference proteome</keyword>
<dbReference type="Proteomes" id="UP000095751">
    <property type="component" value="Unassembled WGS sequence"/>
</dbReference>
<dbReference type="Pfam" id="PF00612">
    <property type="entry name" value="IQ"/>
    <property type="match status" value="1"/>
</dbReference>
<accession>A0A1E7FMG8</accession>
<organism evidence="3 4">
    <name type="scientific">Fragilariopsis cylindrus CCMP1102</name>
    <dbReference type="NCBI Taxonomy" id="635003"/>
    <lineage>
        <taxon>Eukaryota</taxon>
        <taxon>Sar</taxon>
        <taxon>Stramenopiles</taxon>
        <taxon>Ochrophyta</taxon>
        <taxon>Bacillariophyta</taxon>
        <taxon>Bacillariophyceae</taxon>
        <taxon>Bacillariophycidae</taxon>
        <taxon>Bacillariales</taxon>
        <taxon>Bacillariaceae</taxon>
        <taxon>Fragilariopsis</taxon>
    </lineage>
</organism>
<dbReference type="InterPro" id="IPR000048">
    <property type="entry name" value="IQ_motif_EF-hand-BS"/>
</dbReference>
<dbReference type="EMBL" id="KV784355">
    <property type="protein sequence ID" value="OEU19372.1"/>
    <property type="molecule type" value="Genomic_DNA"/>
</dbReference>
<name>A0A1E7FMG8_9STRA</name>
<reference evidence="3 4" key="1">
    <citation type="submission" date="2016-09" db="EMBL/GenBank/DDBJ databases">
        <title>Extensive genetic diversity and differential bi-allelic expression allows diatom success in the polar Southern Ocean.</title>
        <authorList>
            <consortium name="DOE Joint Genome Institute"/>
            <person name="Mock T."/>
            <person name="Otillar R.P."/>
            <person name="Strauss J."/>
            <person name="Dupont C."/>
            <person name="Frickenhaus S."/>
            <person name="Maumus F."/>
            <person name="Mcmullan M."/>
            <person name="Sanges R."/>
            <person name="Schmutz J."/>
            <person name="Toseland A."/>
            <person name="Valas R."/>
            <person name="Veluchamy A."/>
            <person name="Ward B.J."/>
            <person name="Allen A."/>
            <person name="Barry K."/>
            <person name="Falciatore A."/>
            <person name="Ferrante M."/>
            <person name="Fortunato A.E."/>
            <person name="Gloeckner G."/>
            <person name="Gruber A."/>
            <person name="Hipkin R."/>
            <person name="Janech M."/>
            <person name="Kroth P."/>
            <person name="Leese F."/>
            <person name="Lindquist E."/>
            <person name="Lyon B.R."/>
            <person name="Martin J."/>
            <person name="Mayer C."/>
            <person name="Parker M."/>
            <person name="Quesneville H."/>
            <person name="Raymond J."/>
            <person name="Uhlig C."/>
            <person name="Valentin K.U."/>
            <person name="Worden A.Z."/>
            <person name="Armbrust E.V."/>
            <person name="Bowler C."/>
            <person name="Green B."/>
            <person name="Moulton V."/>
            <person name="Van Oosterhout C."/>
            <person name="Grigoriev I."/>
        </authorList>
    </citation>
    <scope>NUCLEOTIDE SEQUENCE [LARGE SCALE GENOMIC DNA]</scope>
    <source>
        <strain evidence="3 4">CCMP1102</strain>
    </source>
</reference>
<protein>
    <submittedName>
        <fullName evidence="3">Uncharacterized protein</fullName>
    </submittedName>
</protein>
<dbReference type="AlphaFoldDB" id="A0A1E7FMG8"/>
<dbReference type="OrthoDB" id="2148418at2759"/>
<keyword evidence="2" id="KW-1133">Transmembrane helix</keyword>
<evidence type="ECO:0000313" key="3">
    <source>
        <dbReference type="EMBL" id="OEU19372.1"/>
    </source>
</evidence>
<gene>
    <name evidence="3" type="ORF">FRACYDRAFT_235422</name>
</gene>
<dbReference type="KEGG" id="fcy:FRACYDRAFT_235422"/>
<feature type="compositionally biased region" description="Basic and acidic residues" evidence="1">
    <location>
        <begin position="235"/>
        <end position="246"/>
    </location>
</feature>